<dbReference type="PANTHER" id="PTHR30349">
    <property type="entry name" value="PHAGE INTEGRASE-RELATED"/>
    <property type="match status" value="1"/>
</dbReference>
<dbReference type="GO" id="GO:0003677">
    <property type="term" value="F:DNA binding"/>
    <property type="evidence" value="ECO:0007669"/>
    <property type="project" value="UniProtKB-UniRule"/>
</dbReference>
<organism evidence="8 9">
    <name type="scientific">Nocardia transvalensis</name>
    <dbReference type="NCBI Taxonomy" id="37333"/>
    <lineage>
        <taxon>Bacteria</taxon>
        <taxon>Bacillati</taxon>
        <taxon>Actinomycetota</taxon>
        <taxon>Actinomycetes</taxon>
        <taxon>Mycobacteriales</taxon>
        <taxon>Nocardiaceae</taxon>
        <taxon>Nocardia</taxon>
    </lineage>
</organism>
<evidence type="ECO:0000256" key="2">
    <source>
        <dbReference type="ARBA" id="ARBA00023125"/>
    </source>
</evidence>
<dbReference type="GO" id="GO:0006310">
    <property type="term" value="P:DNA recombination"/>
    <property type="evidence" value="ECO:0007669"/>
    <property type="project" value="UniProtKB-KW"/>
</dbReference>
<comment type="caution">
    <text evidence="8">The sequence shown here is derived from an EMBL/GenBank/DDBJ whole genome shotgun (WGS) entry which is preliminary data.</text>
</comment>
<evidence type="ECO:0000256" key="3">
    <source>
        <dbReference type="ARBA" id="ARBA00023172"/>
    </source>
</evidence>
<evidence type="ECO:0000259" key="6">
    <source>
        <dbReference type="PROSITE" id="PS51898"/>
    </source>
</evidence>
<dbReference type="InterPro" id="IPR002104">
    <property type="entry name" value="Integrase_catalytic"/>
</dbReference>
<evidence type="ECO:0000256" key="1">
    <source>
        <dbReference type="ARBA" id="ARBA00008857"/>
    </source>
</evidence>
<evidence type="ECO:0000259" key="7">
    <source>
        <dbReference type="PROSITE" id="PS51900"/>
    </source>
</evidence>
<dbReference type="InterPro" id="IPR050090">
    <property type="entry name" value="Tyrosine_recombinase_XerCD"/>
</dbReference>
<dbReference type="RefSeq" id="WP_040745461.1">
    <property type="nucleotide sequence ID" value="NZ_JACHIT010000001.1"/>
</dbReference>
<feature type="compositionally biased region" description="Basic and acidic residues" evidence="5">
    <location>
        <begin position="20"/>
        <end position="50"/>
    </location>
</feature>
<dbReference type="InterPro" id="IPR013762">
    <property type="entry name" value="Integrase-like_cat_sf"/>
</dbReference>
<dbReference type="Gene3D" id="1.10.443.10">
    <property type="entry name" value="Intergrase catalytic core"/>
    <property type="match status" value="1"/>
</dbReference>
<evidence type="ECO:0000256" key="4">
    <source>
        <dbReference type="PROSITE-ProRule" id="PRU01248"/>
    </source>
</evidence>
<dbReference type="Pfam" id="PF00589">
    <property type="entry name" value="Phage_integrase"/>
    <property type="match status" value="1"/>
</dbReference>
<dbReference type="InterPro" id="IPR011010">
    <property type="entry name" value="DNA_brk_join_enz"/>
</dbReference>
<feature type="domain" description="Core-binding (CB)" evidence="7">
    <location>
        <begin position="59"/>
        <end position="139"/>
    </location>
</feature>
<proteinExistence type="inferred from homology"/>
<dbReference type="GO" id="GO:0015074">
    <property type="term" value="P:DNA integration"/>
    <property type="evidence" value="ECO:0007669"/>
    <property type="project" value="InterPro"/>
</dbReference>
<evidence type="ECO:0000256" key="5">
    <source>
        <dbReference type="SAM" id="MobiDB-lite"/>
    </source>
</evidence>
<comment type="similarity">
    <text evidence="1">Belongs to the 'phage' integrase family.</text>
</comment>
<dbReference type="Gene3D" id="1.10.150.130">
    <property type="match status" value="1"/>
</dbReference>
<keyword evidence="3" id="KW-0233">DNA recombination</keyword>
<evidence type="ECO:0000313" key="8">
    <source>
        <dbReference type="EMBL" id="MBB5913110.1"/>
    </source>
</evidence>
<sequence length="370" mass="41921">MAWAEKLPSGRYRGGYRGSGGEKRYLPGTFTRKDEAVRQAAKKEVDERDAPTPAAARTMTWGEWEERWQTVRIVAKSTDRSDQGRLRDHVRPRWQRTPLREIDTDAVQKWVTDLTRSGMAPSTVTKCYRLLSASMKAALNARLITSNPCKGIVLPKPGPMPEHYLDDSEISAIKVSLSDFDTLVFETLLGTGMRLGEAMALHWESVDLECRVINIEWGYDPVEQEMKAPKDYERRAIPIGATLTKLLRKHLHQVGYGRPAPSPMQYPKDARVHTGLVLAHVDGRPFDPSNLRNRFDASVRIAYIGKGKTRRKVGHTRLHDLRHTYASRLLEKGIPIEEVSRLLGHASLATTQRYAHRGKKQWTDVRAVLG</sequence>
<keyword evidence="9" id="KW-1185">Reference proteome</keyword>
<dbReference type="CDD" id="cd00397">
    <property type="entry name" value="DNA_BRE_C"/>
    <property type="match status" value="1"/>
</dbReference>
<dbReference type="AlphaFoldDB" id="A0A7W9UHW5"/>
<gene>
    <name evidence="8" type="ORF">BJY24_001977</name>
</gene>
<keyword evidence="2 4" id="KW-0238">DNA-binding</keyword>
<dbReference type="InterPro" id="IPR044068">
    <property type="entry name" value="CB"/>
</dbReference>
<reference evidence="8 9" key="1">
    <citation type="submission" date="2020-08" db="EMBL/GenBank/DDBJ databases">
        <title>Sequencing the genomes of 1000 actinobacteria strains.</title>
        <authorList>
            <person name="Klenk H.-P."/>
        </authorList>
    </citation>
    <scope>NUCLEOTIDE SEQUENCE [LARGE SCALE GENOMIC DNA]</scope>
    <source>
        <strain evidence="8 9">DSM 43582</strain>
    </source>
</reference>
<accession>A0A7W9UHW5</accession>
<dbReference type="EMBL" id="JACHIT010000001">
    <property type="protein sequence ID" value="MBB5913110.1"/>
    <property type="molecule type" value="Genomic_DNA"/>
</dbReference>
<dbReference type="PANTHER" id="PTHR30349:SF64">
    <property type="entry name" value="PROPHAGE INTEGRASE INTD-RELATED"/>
    <property type="match status" value="1"/>
</dbReference>
<name>A0A7W9UHW5_9NOCA</name>
<dbReference type="Proteomes" id="UP000540412">
    <property type="component" value="Unassembled WGS sequence"/>
</dbReference>
<protein>
    <submittedName>
        <fullName evidence="8">Integrase</fullName>
    </submittedName>
</protein>
<feature type="domain" description="Tyr recombinase" evidence="6">
    <location>
        <begin position="159"/>
        <end position="367"/>
    </location>
</feature>
<dbReference type="InterPro" id="IPR010998">
    <property type="entry name" value="Integrase_recombinase_N"/>
</dbReference>
<evidence type="ECO:0000313" key="9">
    <source>
        <dbReference type="Proteomes" id="UP000540412"/>
    </source>
</evidence>
<feature type="region of interest" description="Disordered" evidence="5">
    <location>
        <begin position="1"/>
        <end position="56"/>
    </location>
</feature>
<dbReference type="PROSITE" id="PS51900">
    <property type="entry name" value="CB"/>
    <property type="match status" value="1"/>
</dbReference>
<dbReference type="PROSITE" id="PS51898">
    <property type="entry name" value="TYR_RECOMBINASE"/>
    <property type="match status" value="1"/>
</dbReference>
<dbReference type="SUPFAM" id="SSF56349">
    <property type="entry name" value="DNA breaking-rejoining enzymes"/>
    <property type="match status" value="1"/>
</dbReference>